<dbReference type="EMBL" id="FOMX01000018">
    <property type="protein sequence ID" value="SFE73212.1"/>
    <property type="molecule type" value="Genomic_DNA"/>
</dbReference>
<dbReference type="STRING" id="54.SAMN02745121_05332"/>
<feature type="compositionally biased region" description="Low complexity" evidence="1">
    <location>
        <begin position="245"/>
        <end position="256"/>
    </location>
</feature>
<evidence type="ECO:0000313" key="2">
    <source>
        <dbReference type="EMBL" id="SFE73212.1"/>
    </source>
</evidence>
<reference evidence="3" key="1">
    <citation type="submission" date="2016-10" db="EMBL/GenBank/DDBJ databases">
        <authorList>
            <person name="Varghese N."/>
            <person name="Submissions S."/>
        </authorList>
    </citation>
    <scope>NUCLEOTIDE SEQUENCE [LARGE SCALE GENOMIC DNA]</scope>
    <source>
        <strain evidence="3">ATCC 25963</strain>
    </source>
</reference>
<feature type="compositionally biased region" description="Basic residues" evidence="1">
    <location>
        <begin position="234"/>
        <end position="244"/>
    </location>
</feature>
<name>A0A1I2CYB2_9BACT</name>
<gene>
    <name evidence="2" type="ORF">SAMN02745121_05332</name>
</gene>
<evidence type="ECO:0000313" key="3">
    <source>
        <dbReference type="Proteomes" id="UP000199400"/>
    </source>
</evidence>
<feature type="compositionally biased region" description="Basic residues" evidence="1">
    <location>
        <begin position="155"/>
        <end position="166"/>
    </location>
</feature>
<accession>A0A1I2CYB2</accession>
<proteinExistence type="predicted"/>
<evidence type="ECO:0000256" key="1">
    <source>
        <dbReference type="SAM" id="MobiDB-lite"/>
    </source>
</evidence>
<feature type="region of interest" description="Disordered" evidence="1">
    <location>
        <begin position="120"/>
        <end position="285"/>
    </location>
</feature>
<dbReference type="Proteomes" id="UP000199400">
    <property type="component" value="Unassembled WGS sequence"/>
</dbReference>
<protein>
    <submittedName>
        <fullName evidence="2">Uncharacterized protein</fullName>
    </submittedName>
</protein>
<sequence length="325" mass="34751">MNRIVRLAPARANRRQDGPVRLNSRFRRRGREAGVGGVGGRFGPNFGDLSAPPAALRIAHSTSPGRGDGHARPAISAIAYDHSHCGATAATRTVGAAHSHPDRRQDRHFTVCIDHCAHTSPMLPHRSREQRTAPASTRLGVEPPRTAPAFAGRDRSRRPTRRHRSTSAHPERSASADNRVPGAAGQRRRSCRPAGAVASARRGRPHRRLTGEGPPERAGELPAGSRRSGAGGRGRGRRPGRKGRGFSPRGPRSARPWARRGRAAPARRVKKAARTAQAGREAPTVAALRSAALASLRMTTVRRPGLALGARAGRTSRAGDGARRR</sequence>
<organism evidence="2 3">
    <name type="scientific">Nannocystis exedens</name>
    <dbReference type="NCBI Taxonomy" id="54"/>
    <lineage>
        <taxon>Bacteria</taxon>
        <taxon>Pseudomonadati</taxon>
        <taxon>Myxococcota</taxon>
        <taxon>Polyangia</taxon>
        <taxon>Nannocystales</taxon>
        <taxon>Nannocystaceae</taxon>
        <taxon>Nannocystis</taxon>
    </lineage>
</organism>
<keyword evidence="3" id="KW-1185">Reference proteome</keyword>
<feature type="compositionally biased region" description="Basic residues" evidence="1">
    <location>
        <begin position="257"/>
        <end position="273"/>
    </location>
</feature>
<dbReference type="AlphaFoldDB" id="A0A1I2CYB2"/>